<reference evidence="2 3" key="1">
    <citation type="submission" date="2020-08" db="EMBL/GenBank/DDBJ databases">
        <title>Genomic Encyclopedia of Type Strains, Phase IV (KMG-IV): sequencing the most valuable type-strain genomes for metagenomic binning, comparative biology and taxonomic classification.</title>
        <authorList>
            <person name="Goeker M."/>
        </authorList>
    </citation>
    <scope>NUCLEOTIDE SEQUENCE [LARGE SCALE GENOMIC DNA]</scope>
    <source>
        <strain evidence="2 3">DSM 22368</strain>
    </source>
</reference>
<comment type="caution">
    <text evidence="2">The sequence shown here is derived from an EMBL/GenBank/DDBJ whole genome shotgun (WGS) entry which is preliminary data.</text>
</comment>
<dbReference type="InterPro" id="IPR029068">
    <property type="entry name" value="Glyas_Bleomycin-R_OHBP_Dase"/>
</dbReference>
<organism evidence="2 3">
    <name type="scientific">Pseudoteredinibacter isoporae</name>
    <dbReference type="NCBI Taxonomy" id="570281"/>
    <lineage>
        <taxon>Bacteria</taxon>
        <taxon>Pseudomonadati</taxon>
        <taxon>Pseudomonadota</taxon>
        <taxon>Gammaproteobacteria</taxon>
        <taxon>Cellvibrionales</taxon>
        <taxon>Cellvibrionaceae</taxon>
        <taxon>Pseudoteredinibacter</taxon>
    </lineage>
</organism>
<dbReference type="SUPFAM" id="SSF54593">
    <property type="entry name" value="Glyoxalase/Bleomycin resistance protein/Dihydroxybiphenyl dioxygenase"/>
    <property type="match status" value="1"/>
</dbReference>
<dbReference type="PANTHER" id="PTHR21366:SF14">
    <property type="entry name" value="GLYOXALASE DOMAIN-CONTAINING PROTEIN 5"/>
    <property type="match status" value="1"/>
</dbReference>
<dbReference type="EMBL" id="JACHHT010000004">
    <property type="protein sequence ID" value="MBB6523694.1"/>
    <property type="molecule type" value="Genomic_DNA"/>
</dbReference>
<protein>
    <submittedName>
        <fullName evidence="2">Catechol 2,3-dioxygenase-like lactoylglutathione lyase family enzyme</fullName>
    </submittedName>
</protein>
<evidence type="ECO:0000313" key="2">
    <source>
        <dbReference type="EMBL" id="MBB6523694.1"/>
    </source>
</evidence>
<dbReference type="PANTHER" id="PTHR21366">
    <property type="entry name" value="GLYOXALASE FAMILY PROTEIN"/>
    <property type="match status" value="1"/>
</dbReference>
<dbReference type="GO" id="GO:0016829">
    <property type="term" value="F:lyase activity"/>
    <property type="evidence" value="ECO:0007669"/>
    <property type="project" value="UniProtKB-KW"/>
</dbReference>
<dbReference type="InterPro" id="IPR050383">
    <property type="entry name" value="GlyoxalaseI/FosfomycinResist"/>
</dbReference>
<evidence type="ECO:0000313" key="3">
    <source>
        <dbReference type="Proteomes" id="UP000528457"/>
    </source>
</evidence>
<dbReference type="GO" id="GO:0051213">
    <property type="term" value="F:dioxygenase activity"/>
    <property type="evidence" value="ECO:0007669"/>
    <property type="project" value="UniProtKB-KW"/>
</dbReference>
<dbReference type="InParanoid" id="A0A7X0JXT3"/>
<dbReference type="Proteomes" id="UP000528457">
    <property type="component" value="Unassembled WGS sequence"/>
</dbReference>
<proteinExistence type="predicted"/>
<dbReference type="Gene3D" id="3.10.180.10">
    <property type="entry name" value="2,3-Dihydroxybiphenyl 1,2-Dioxygenase, domain 1"/>
    <property type="match status" value="1"/>
</dbReference>
<dbReference type="PROSITE" id="PS51819">
    <property type="entry name" value="VOC"/>
    <property type="match status" value="1"/>
</dbReference>
<dbReference type="RefSeq" id="WP_166843301.1">
    <property type="nucleotide sequence ID" value="NZ_JAAONY010000004.1"/>
</dbReference>
<dbReference type="AlphaFoldDB" id="A0A7X0JXT3"/>
<dbReference type="Pfam" id="PF00903">
    <property type="entry name" value="Glyoxalase"/>
    <property type="match status" value="1"/>
</dbReference>
<sequence>MIQGLNHITLSCSDLRQSIDFYQDFLGMKLEHQWDKGAYFSAGELWFCLIEKPHYQAPQQGYTHIAFSILQKDFTHWKDKLKKAEVQEWQENKSEGDSIYFLDPDGHQLELHVGNLQSRLQHAIQKND</sequence>
<dbReference type="InterPro" id="IPR004360">
    <property type="entry name" value="Glyas_Fos-R_dOase_dom"/>
</dbReference>
<keyword evidence="2" id="KW-0223">Dioxygenase</keyword>
<accession>A0A7X0JXT3</accession>
<keyword evidence="2" id="KW-0560">Oxidoreductase</keyword>
<evidence type="ECO:0000259" key="1">
    <source>
        <dbReference type="PROSITE" id="PS51819"/>
    </source>
</evidence>
<feature type="domain" description="VOC" evidence="1">
    <location>
        <begin position="4"/>
        <end position="114"/>
    </location>
</feature>
<gene>
    <name evidence="2" type="ORF">HNR48_004008</name>
</gene>
<name>A0A7X0JXT3_9GAMM</name>
<dbReference type="InterPro" id="IPR037523">
    <property type="entry name" value="VOC_core"/>
</dbReference>
<keyword evidence="3" id="KW-1185">Reference proteome</keyword>
<keyword evidence="2" id="KW-0456">Lyase</keyword>